<dbReference type="Gene3D" id="2.60.40.1120">
    <property type="entry name" value="Carboxypeptidase-like, regulatory domain"/>
    <property type="match status" value="1"/>
</dbReference>
<feature type="domain" description="SLH" evidence="4">
    <location>
        <begin position="2509"/>
        <end position="2572"/>
    </location>
</feature>
<feature type="region of interest" description="Disordered" evidence="2">
    <location>
        <begin position="1701"/>
        <end position="1724"/>
    </location>
</feature>
<gene>
    <name evidence="5" type="ORF">ACFQ2I_17435</name>
</gene>
<dbReference type="PANTHER" id="PTHR36842">
    <property type="entry name" value="PROTEIN TOLB HOMOLOG"/>
    <property type="match status" value="1"/>
</dbReference>
<dbReference type="InterPro" id="IPR013783">
    <property type="entry name" value="Ig-like_fold"/>
</dbReference>
<name>A0ABW3HUG4_9BACL</name>
<dbReference type="Pfam" id="PF00041">
    <property type="entry name" value="fn3"/>
    <property type="match status" value="1"/>
</dbReference>
<comment type="caution">
    <text evidence="5">The sequence shown here is derived from an EMBL/GenBank/DDBJ whole genome shotgun (WGS) entry which is preliminary data.</text>
</comment>
<feature type="compositionally biased region" description="Acidic residues" evidence="2">
    <location>
        <begin position="2075"/>
        <end position="2086"/>
    </location>
</feature>
<feature type="domain" description="Fibronectin type-III" evidence="3">
    <location>
        <begin position="1815"/>
        <end position="1906"/>
    </location>
</feature>
<evidence type="ECO:0000259" key="3">
    <source>
        <dbReference type="PROSITE" id="PS50853"/>
    </source>
</evidence>
<dbReference type="Pfam" id="PF07676">
    <property type="entry name" value="PD40"/>
    <property type="match status" value="2"/>
</dbReference>
<evidence type="ECO:0000256" key="1">
    <source>
        <dbReference type="ARBA" id="ARBA00009820"/>
    </source>
</evidence>
<dbReference type="InterPro" id="IPR003961">
    <property type="entry name" value="FN3_dom"/>
</dbReference>
<sequence>MLHKRWTKPFIMAIIFSMMLSFMPLPIQQVQGEKGRQAAVTVQSAVYQAGLFGVETTGLPEFDYTAYDTGVLLTWKLPLWQEGATNWRLLRDGEEIADGQQDTLYYEDIGVTPETTYTYTLEVDNPLDASMESLSHDVMTLAPGAGVQSEIITTSTGQTVKLYNRDKLDMTPDGRTIAFSSKADDLAVQDNNEERDIFVMTEDGVVERVNLGIGGVEADAESEAPSISDDGNLVAFHSYATNLDDHEWTNANQIYLHHRNTGTTELISRSVEDKRGNFNSDSPVISGDGSTIVFRSRATNLVEHYPDPTDKGIYSIYVYDRMNDEMIWITQAHDGQVPDASSYNPAVSEDGRFVVFSSQANNLVEGGTNGGTESYDRASHIYVWERGQGIRMVSQQPDGTFLGDGNSEPFISADGNKVIFYSRASTVGQEQLGLSENGLVVWDRDHDSLESAVYKANGSPLSEGLISQFHHLSGDGRYVSFHSLLGQQITPQDVAGSSNDWALYLRDLQTGKVWLVNLNQDGTLNEIDQYPRINHDGTVMIYIGREDGYRVMHRVELGATMAPPDWGAEAALAAIEIGQTYVNLSWDAAEGTVDAYRIYRDGNLLAEQSAEMYRAEGLSPGTTYTFAVEAAGLGLTTSQLELTVSTAEEIDGEAGLTVIAEAGGKAALVWESPSDTASAQGYRIERRIAGDDAWHTVQELSGLETTSFEDNGMLANTLYEYRILLLFAGQDPQEHTVTRQIQTPNLYVDEAFWNFAERPVVTGYAAPGSELHFVVSGETNRTVNAVVTYDGWLDSQDQYVDAQPVSRQSEIPLIEEEAGSGIYRGAFTIPDHAAAIRSIDAVLTDGAQQLDRSFGDVSIGILGELAVEVAAGADSLLADGPARLRVWSDEAQFGETLQIDAAGTFTFSNLLPADDYHVRLSQDRTLATVDSITVRGGRGHPLDAPIQLEDHGPAVIYVEVVAEQGLAPLHDMPITVKDADTGQILKRAVSSLDEAVRVFHSYDSVRHENAERIHIEANPKLGQQFLAFGQTMDLVPGEQTIQLVIPEPDTVPLTGKVTDEDGNPASGIEVTATGYGYHSTGVTDAAGEYALQVIPGEVTVSAILRHNAVRVDQSEPIQRTVVAGQPLQDVNLALVQTYRHFFFIDSIRYPGEGGGEQVLEQVGRSEASRLRFTINHEGNPLIGAKRESAYPMEQQFSSSQYNSTVTACIDGDVMGLPELCKEIELDPSNPSVGVDFEYDFSEDMGGLRAVFVKPDGIRTVAYVRLYDHQGQLVAEKIAMPTTDYIFSLYPLEPGEYTLQATGARTGTPYVLEQQTVLIPEGEIVDLGTLMLQELGSFGQQPGNTIMVNDPEVTHGGGTRFRITYQHHGDEVVEDAKLHIRLPDDLTVEDSSISLNGAAAVTTRADNSIIIPLGSLEPDDQGRIHFFANVKQSAHTGKHTVQAVISYGASGDIRKELIGSVNLHVGGISMILPDTIHERSLIAQGKAPAGSIVRVLVDGHLIEQTVAAPNGYWHAEVEISGDDEARWLLVEAVAIADDQEWRATPAEVLLDPDMPRLTKVSFRQLTDDEYWDSSMPNNLRVASGDWTSFQTGSGVVRFPRTMLAGLPFEFKLHFEEPQSVTNVRVHVEGPAGGTAEAMYDEQEQVWHAIIETRRDVPWIAGMIYVDFDHDHTVIPSDTRTMLTGEDAQAYIEEPINPAEWDWPDYAEDHETPDSDDNRSGPTFNMSSDFIQMRGGITGKLDIELKTTEAADSVPEQPFQINTAYYGSEDYEIPEPWIWMKASLFQPSKSKLGVRIVGEVPFDAFLEQNVTAPYWENDAALIVESTEDSRTTLSWHPAYDDLWVQRYELEQLDDSGNAVRTYEVLGDTFQLELDDLIAGQSYTFRIIAEDPAGLRTAGPELTFTAGNPGEQASAEQQQAQALAVDQHQEPDWMKTVRIASVEVKPTRVKVATDFMLDGLGPVGDMLGTFMGGTQLEDAVDDLNELLEKAKDRCHGGAPPELQKAVDEAMLALAAGYTMSTAFAVGGVGLGMTGVGAPGAAAFAVVGTISDFGMAAVSGIQQDQAKEAYKRINLNDDCEEEKDEDDNDEQPTGGPTGKPVAAPSWKIDPSGFIYEIVEENRVADVTATLLYSENGTDPYEVWDGEWWGEENPLSSNADGWYGWDVPQGWWQVIYEKDGYETTYSQHTYGPIEVPPPHFEVNVPMKSYAPPEIAHVDAALDGEAVEVSFNRHIRMRTIGEHTAQLWTTGDDPQQVEGEWIALDAVSNPYKETAEDVAQTLRFVPAEPLVLGDEYRLFIRDLVESYAEVSLLTPHDAVIVVEEKPEEPSNPGEGDSGEGDPGDGDPGEGDSSGGGSTPIYPPFIPEEETTDEGLLFTSEDQELAFDNGNIIIRPEGVADHIEADTLKMVVEHRDPLQQDAPDSFTMLNFNLRVQLMEKGQDDANWQTIKQLPSPMVMEIDLSAYDIVLHDPDKTGLYFYDEGSDSWQYMMGRYDESTGKLIIILDQLGDFSLIQGAVSFTDMVGHWAQRQVEVLAGQGIIKGRSEERFDPDAFITRAEFTALLVRILRMNTNGTNSKAFQDVEDYHWFASEIAAAAQSKLINGTTEHTFAPFRMIARQEMAVIMTRALKQLGIVADIQSRDVDQALERFEDRHQLADWAREDMGWLVQKEWIKGRSSAMMAPRESLTRAEAVMMLSRLLEAWWEHDPVARITK</sequence>
<dbReference type="InterPro" id="IPR001119">
    <property type="entry name" value="SLH_dom"/>
</dbReference>
<feature type="compositionally biased region" description="Basic and acidic residues" evidence="2">
    <location>
        <begin position="1705"/>
        <end position="1717"/>
    </location>
</feature>
<reference evidence="6" key="1">
    <citation type="journal article" date="2019" name="Int. J. Syst. Evol. Microbiol.">
        <title>The Global Catalogue of Microorganisms (GCM) 10K type strain sequencing project: providing services to taxonomists for standard genome sequencing and annotation.</title>
        <authorList>
            <consortium name="The Broad Institute Genomics Platform"/>
            <consortium name="The Broad Institute Genome Sequencing Center for Infectious Disease"/>
            <person name="Wu L."/>
            <person name="Ma J."/>
        </authorList>
    </citation>
    <scope>NUCLEOTIDE SEQUENCE [LARGE SCALE GENOMIC DNA]</scope>
    <source>
        <strain evidence="6">CCUG 59129</strain>
    </source>
</reference>
<dbReference type="InterPro" id="IPR011659">
    <property type="entry name" value="WD40"/>
</dbReference>
<dbReference type="SUPFAM" id="SSF49464">
    <property type="entry name" value="Carboxypeptidase regulatory domain-like"/>
    <property type="match status" value="1"/>
</dbReference>
<dbReference type="InterPro" id="IPR036116">
    <property type="entry name" value="FN3_sf"/>
</dbReference>
<dbReference type="Gene3D" id="2.120.10.30">
    <property type="entry name" value="TolB, C-terminal domain"/>
    <property type="match status" value="2"/>
</dbReference>
<comment type="similarity">
    <text evidence="1">Belongs to the TolB family.</text>
</comment>
<dbReference type="RefSeq" id="WP_377566410.1">
    <property type="nucleotide sequence ID" value="NZ_JBHTJZ010000033.1"/>
</dbReference>
<keyword evidence="6" id="KW-1185">Reference proteome</keyword>
<dbReference type="SUPFAM" id="SSF82171">
    <property type="entry name" value="DPP6 N-terminal domain-like"/>
    <property type="match status" value="1"/>
</dbReference>
<evidence type="ECO:0000313" key="6">
    <source>
        <dbReference type="Proteomes" id="UP001596989"/>
    </source>
</evidence>
<feature type="domain" description="Fibronectin type-III" evidence="3">
    <location>
        <begin position="652"/>
        <end position="746"/>
    </location>
</feature>
<feature type="compositionally biased region" description="Acidic residues" evidence="2">
    <location>
        <begin position="2330"/>
        <end position="2343"/>
    </location>
</feature>
<accession>A0ABW3HUG4</accession>
<dbReference type="PROSITE" id="PS50853">
    <property type="entry name" value="FN3"/>
    <property type="match status" value="2"/>
</dbReference>
<protein>
    <submittedName>
        <fullName evidence="5">S-layer homology domain-containing protein</fullName>
    </submittedName>
</protein>
<dbReference type="SMART" id="SM00060">
    <property type="entry name" value="FN3"/>
    <property type="match status" value="4"/>
</dbReference>
<dbReference type="EMBL" id="JBHTJZ010000033">
    <property type="protein sequence ID" value="MFD0961134.1"/>
    <property type="molecule type" value="Genomic_DNA"/>
</dbReference>
<feature type="region of interest" description="Disordered" evidence="2">
    <location>
        <begin position="2319"/>
        <end position="2361"/>
    </location>
</feature>
<feature type="domain" description="SLH" evidence="4">
    <location>
        <begin position="2641"/>
        <end position="2704"/>
    </location>
</feature>
<dbReference type="InterPro" id="IPR011042">
    <property type="entry name" value="6-blade_b-propeller_TolB-like"/>
</dbReference>
<dbReference type="Pfam" id="PF00395">
    <property type="entry name" value="SLH"/>
    <property type="match status" value="3"/>
</dbReference>
<feature type="domain" description="SLH" evidence="4">
    <location>
        <begin position="2573"/>
        <end position="2633"/>
    </location>
</feature>
<feature type="region of interest" description="Disordered" evidence="2">
    <location>
        <begin position="2075"/>
        <end position="2101"/>
    </location>
</feature>
<dbReference type="Gene3D" id="2.60.40.10">
    <property type="entry name" value="Immunoglobulins"/>
    <property type="match status" value="4"/>
</dbReference>
<proteinExistence type="inferred from homology"/>
<dbReference type="CDD" id="cd00063">
    <property type="entry name" value="FN3"/>
    <property type="match status" value="2"/>
</dbReference>
<evidence type="ECO:0000313" key="5">
    <source>
        <dbReference type="EMBL" id="MFD0961134.1"/>
    </source>
</evidence>
<organism evidence="5 6">
    <name type="scientific">Paenibacillus chungangensis</name>
    <dbReference type="NCBI Taxonomy" id="696535"/>
    <lineage>
        <taxon>Bacteria</taxon>
        <taxon>Bacillati</taxon>
        <taxon>Bacillota</taxon>
        <taxon>Bacilli</taxon>
        <taxon>Bacillales</taxon>
        <taxon>Paenibacillaceae</taxon>
        <taxon>Paenibacillus</taxon>
    </lineage>
</organism>
<dbReference type="PROSITE" id="PS51272">
    <property type="entry name" value="SLH"/>
    <property type="match status" value="3"/>
</dbReference>
<evidence type="ECO:0000259" key="4">
    <source>
        <dbReference type="PROSITE" id="PS51272"/>
    </source>
</evidence>
<dbReference type="InterPro" id="IPR008969">
    <property type="entry name" value="CarboxyPept-like_regulatory"/>
</dbReference>
<dbReference type="Proteomes" id="UP001596989">
    <property type="component" value="Unassembled WGS sequence"/>
</dbReference>
<evidence type="ECO:0000256" key="2">
    <source>
        <dbReference type="SAM" id="MobiDB-lite"/>
    </source>
</evidence>
<dbReference type="SUPFAM" id="SSF49265">
    <property type="entry name" value="Fibronectin type III"/>
    <property type="match status" value="2"/>
</dbReference>